<dbReference type="PIRSF" id="PIRSF029958">
    <property type="entry name" value="Necrosis-inducing_protein"/>
    <property type="match status" value="1"/>
</dbReference>
<evidence type="ECO:0000313" key="3">
    <source>
        <dbReference type="Proteomes" id="UP001275084"/>
    </source>
</evidence>
<feature type="compositionally biased region" description="Polar residues" evidence="1">
    <location>
        <begin position="1"/>
        <end position="12"/>
    </location>
</feature>
<dbReference type="PANTHER" id="PTHR33657:SF6">
    <property type="entry name" value="SECRETED PROTEIN"/>
    <property type="match status" value="1"/>
</dbReference>
<reference evidence="2" key="2">
    <citation type="submission" date="2023-06" db="EMBL/GenBank/DDBJ databases">
        <authorList>
            <consortium name="Lawrence Berkeley National Laboratory"/>
            <person name="Haridas S."/>
            <person name="Hensen N."/>
            <person name="Bonometti L."/>
            <person name="Westerberg I."/>
            <person name="Brannstrom I.O."/>
            <person name="Guillou S."/>
            <person name="Cros-Aarteil S."/>
            <person name="Calhoun S."/>
            <person name="Kuo A."/>
            <person name="Mondo S."/>
            <person name="Pangilinan J."/>
            <person name="Riley R."/>
            <person name="Labutti K."/>
            <person name="Andreopoulos B."/>
            <person name="Lipzen A."/>
            <person name="Chen C."/>
            <person name="Yanf M."/>
            <person name="Daum C."/>
            <person name="Ng V."/>
            <person name="Clum A."/>
            <person name="Steindorff A."/>
            <person name="Ohm R."/>
            <person name="Martin F."/>
            <person name="Silar P."/>
            <person name="Natvig D."/>
            <person name="Lalanne C."/>
            <person name="Gautier V."/>
            <person name="Ament-Velasquez S.L."/>
            <person name="Kruys A."/>
            <person name="Hutchinson M.I."/>
            <person name="Powell A.J."/>
            <person name="Barry K."/>
            <person name="Miller A.N."/>
            <person name="Grigoriev I.V."/>
            <person name="Debuchy R."/>
            <person name="Gladieux P."/>
            <person name="Thoren M.H."/>
            <person name="Johannesson H."/>
        </authorList>
    </citation>
    <scope>NUCLEOTIDE SEQUENCE</scope>
    <source>
        <strain evidence="2">CBS 955.72</strain>
    </source>
</reference>
<dbReference type="InterPro" id="IPR008701">
    <property type="entry name" value="NPP1"/>
</dbReference>
<dbReference type="AlphaFoldDB" id="A0AAJ0M942"/>
<protein>
    <submittedName>
        <fullName evidence="2">Necrosis inducing protein</fullName>
    </submittedName>
</protein>
<organism evidence="2 3">
    <name type="scientific">Lasiosphaeria hispida</name>
    <dbReference type="NCBI Taxonomy" id="260671"/>
    <lineage>
        <taxon>Eukaryota</taxon>
        <taxon>Fungi</taxon>
        <taxon>Dikarya</taxon>
        <taxon>Ascomycota</taxon>
        <taxon>Pezizomycotina</taxon>
        <taxon>Sordariomycetes</taxon>
        <taxon>Sordariomycetidae</taxon>
        <taxon>Sordariales</taxon>
        <taxon>Lasiosphaeriaceae</taxon>
        <taxon>Lasiosphaeria</taxon>
    </lineage>
</organism>
<keyword evidence="3" id="KW-1185">Reference proteome</keyword>
<evidence type="ECO:0000313" key="2">
    <source>
        <dbReference type="EMBL" id="KAK3343621.1"/>
    </source>
</evidence>
<reference evidence="2" key="1">
    <citation type="journal article" date="2023" name="Mol. Phylogenet. Evol.">
        <title>Genome-scale phylogeny and comparative genomics of the fungal order Sordariales.</title>
        <authorList>
            <person name="Hensen N."/>
            <person name="Bonometti L."/>
            <person name="Westerberg I."/>
            <person name="Brannstrom I.O."/>
            <person name="Guillou S."/>
            <person name="Cros-Aarteil S."/>
            <person name="Calhoun S."/>
            <person name="Haridas S."/>
            <person name="Kuo A."/>
            <person name="Mondo S."/>
            <person name="Pangilinan J."/>
            <person name="Riley R."/>
            <person name="LaButti K."/>
            <person name="Andreopoulos B."/>
            <person name="Lipzen A."/>
            <person name="Chen C."/>
            <person name="Yan M."/>
            <person name="Daum C."/>
            <person name="Ng V."/>
            <person name="Clum A."/>
            <person name="Steindorff A."/>
            <person name="Ohm R.A."/>
            <person name="Martin F."/>
            <person name="Silar P."/>
            <person name="Natvig D.O."/>
            <person name="Lalanne C."/>
            <person name="Gautier V."/>
            <person name="Ament-Velasquez S.L."/>
            <person name="Kruys A."/>
            <person name="Hutchinson M.I."/>
            <person name="Powell A.J."/>
            <person name="Barry K."/>
            <person name="Miller A.N."/>
            <person name="Grigoriev I.V."/>
            <person name="Debuchy R."/>
            <person name="Gladieux P."/>
            <person name="Hiltunen Thoren M."/>
            <person name="Johannesson H."/>
        </authorList>
    </citation>
    <scope>NUCLEOTIDE SEQUENCE</scope>
    <source>
        <strain evidence="2">CBS 955.72</strain>
    </source>
</reference>
<feature type="region of interest" description="Disordered" evidence="1">
    <location>
        <begin position="1"/>
        <end position="29"/>
    </location>
</feature>
<comment type="caution">
    <text evidence="2">The sequence shown here is derived from an EMBL/GenBank/DDBJ whole genome shotgun (WGS) entry which is preliminary data.</text>
</comment>
<dbReference type="PANTHER" id="PTHR33657">
    <property type="entry name" value="DOMAIN PROTEIN, PUTATIVE (AFU_ORTHOLOGUE AFUA_5G00600)-RELATED"/>
    <property type="match status" value="1"/>
</dbReference>
<evidence type="ECO:0000256" key="1">
    <source>
        <dbReference type="SAM" id="MobiDB-lite"/>
    </source>
</evidence>
<accession>A0AAJ0M942</accession>
<name>A0AAJ0M942_9PEZI</name>
<dbReference type="EMBL" id="JAUIQD010000007">
    <property type="protein sequence ID" value="KAK3343621.1"/>
    <property type="molecule type" value="Genomic_DNA"/>
</dbReference>
<dbReference type="Proteomes" id="UP001275084">
    <property type="component" value="Unassembled WGS sequence"/>
</dbReference>
<proteinExistence type="predicted"/>
<dbReference type="Pfam" id="PF05630">
    <property type="entry name" value="NPP1"/>
    <property type="match status" value="1"/>
</dbReference>
<gene>
    <name evidence="2" type="ORF">B0T25DRAFT_554776</name>
</gene>
<sequence>MAATTSRPSGATATFAEGMEPKGSGQGGCRDEVDLDKANVYSRRHCSGDWCVAIYDYYFEKDVALSTDTGGHRHDWEHIAVWTRGSTVEYVAASAHGGYHVKSRKDVLFSYDQDGEHPLMVYHKDGASTHAFRFATAKDVAKVENRKGVFWRGILVGWEGFPNVGLRDALMGHNWGGGQA</sequence>